<dbReference type="RefSeq" id="WP_011850298.1">
    <property type="nucleotide sequence ID" value="NC_009073.1"/>
</dbReference>
<dbReference type="KEGG" id="pcl:Pcal_1623"/>
<sequence>MAADFSEIADRFRKSKLAEALRVEVVGGRLLVDVETGRVRGYFVAIRGGRLRMRVDGYTVVWDPETDMVVWAGGRGLG</sequence>
<dbReference type="eggNOG" id="arCOG05580">
    <property type="taxonomic scope" value="Archaea"/>
</dbReference>
<organism evidence="1 2">
    <name type="scientific">Pyrobaculum calidifontis (strain DSM 21063 / JCM 11548 / VA1)</name>
    <dbReference type="NCBI Taxonomy" id="410359"/>
    <lineage>
        <taxon>Archaea</taxon>
        <taxon>Thermoproteota</taxon>
        <taxon>Thermoprotei</taxon>
        <taxon>Thermoproteales</taxon>
        <taxon>Thermoproteaceae</taxon>
        <taxon>Pyrobaculum</taxon>
    </lineage>
</organism>
<dbReference type="HOGENOM" id="CLU_2629875_0_0_2"/>
<keyword evidence="2" id="KW-1185">Reference proteome</keyword>
<dbReference type="EMBL" id="CP000561">
    <property type="protein sequence ID" value="ABO09040.1"/>
    <property type="molecule type" value="Genomic_DNA"/>
</dbReference>
<dbReference type="Proteomes" id="UP000001431">
    <property type="component" value="Chromosome"/>
</dbReference>
<evidence type="ECO:0000313" key="1">
    <source>
        <dbReference type="EMBL" id="ABO09040.1"/>
    </source>
</evidence>
<gene>
    <name evidence="1" type="ordered locus">Pcal_1623</name>
</gene>
<dbReference type="OrthoDB" id="24537at2157"/>
<dbReference type="STRING" id="410359.Pcal_1623"/>
<evidence type="ECO:0000313" key="2">
    <source>
        <dbReference type="Proteomes" id="UP000001431"/>
    </source>
</evidence>
<dbReference type="GeneID" id="4909605"/>
<accession>A3MWM3</accession>
<dbReference type="AlphaFoldDB" id="A3MWM3"/>
<name>A3MWM3_PYRCJ</name>
<protein>
    <submittedName>
        <fullName evidence="1">Uncharacterized protein</fullName>
    </submittedName>
</protein>
<reference evidence="1" key="1">
    <citation type="submission" date="2007-02" db="EMBL/GenBank/DDBJ databases">
        <title>Complete sequence of Pyrobaculum calidifontis JCM 11548.</title>
        <authorList>
            <consortium name="US DOE Joint Genome Institute"/>
            <person name="Copeland A."/>
            <person name="Lucas S."/>
            <person name="Lapidus A."/>
            <person name="Barry K."/>
            <person name="Glavina del Rio T."/>
            <person name="Dalin E."/>
            <person name="Tice H."/>
            <person name="Pitluck S."/>
            <person name="Chain P."/>
            <person name="Malfatti S."/>
            <person name="Shin M."/>
            <person name="Vergez L."/>
            <person name="Schmutz J."/>
            <person name="Larimer F."/>
            <person name="Land M."/>
            <person name="Hauser L."/>
            <person name="Kyrpides N."/>
            <person name="Mikhailova N."/>
            <person name="Cozen A.E."/>
            <person name="Fitz-Gibbon S.T."/>
            <person name="House C.H."/>
            <person name="Saltikov C."/>
            <person name="Lowe T.M."/>
            <person name="Richardson P."/>
        </authorList>
    </citation>
    <scope>NUCLEOTIDE SEQUENCE [LARGE SCALE GENOMIC DNA]</scope>
    <source>
        <strain evidence="1">JCM 11548</strain>
    </source>
</reference>
<proteinExistence type="predicted"/>